<dbReference type="InterPro" id="IPR012552">
    <property type="entry name" value="DVL"/>
</dbReference>
<keyword evidence="4" id="KW-0812">Transmembrane</keyword>
<evidence type="ECO:0000256" key="6">
    <source>
        <dbReference type="ARBA" id="ARBA00023136"/>
    </source>
</evidence>
<keyword evidence="2" id="KW-0217">Developmental protein</keyword>
<evidence type="ECO:0000256" key="1">
    <source>
        <dbReference type="ARBA" id="ARBA00004162"/>
    </source>
</evidence>
<dbReference type="Proteomes" id="UP000032304">
    <property type="component" value="Chromosome 7"/>
</dbReference>
<comment type="subcellular location">
    <subcellularLocation>
        <location evidence="1">Cell membrane</location>
        <topology evidence="1">Single-pass membrane protein</topology>
    </subcellularLocation>
</comment>
<dbReference type="GO" id="GO:0008285">
    <property type="term" value="P:negative regulation of cell population proliferation"/>
    <property type="evidence" value="ECO:0007669"/>
    <property type="project" value="InterPro"/>
</dbReference>
<evidence type="ECO:0000256" key="5">
    <source>
        <dbReference type="ARBA" id="ARBA00022989"/>
    </source>
</evidence>
<dbReference type="Gramene" id="KJB41580">
    <property type="protein sequence ID" value="KJB41580"/>
    <property type="gene ID" value="B456_007G110400"/>
</dbReference>
<keyword evidence="9" id="KW-1185">Reference proteome</keyword>
<comment type="similarity">
    <text evidence="7">Belongs to the DVL/RTFL small polypeptides family.</text>
</comment>
<name>A0A0D2TD65_GOSRA</name>
<sequence length="69" mass="8251">IIGEPHLVPFKSHAIEEKAVQRKLMAFSVRKRGKVQFPRSRILNQKRARLYIIHRCVLMLICWRDPKDK</sequence>
<evidence type="ECO:0000256" key="2">
    <source>
        <dbReference type="ARBA" id="ARBA00022473"/>
    </source>
</evidence>
<reference evidence="8 9" key="1">
    <citation type="journal article" date="2012" name="Nature">
        <title>Repeated polyploidization of Gossypium genomes and the evolution of spinnable cotton fibres.</title>
        <authorList>
            <person name="Paterson A.H."/>
            <person name="Wendel J.F."/>
            <person name="Gundlach H."/>
            <person name="Guo H."/>
            <person name="Jenkins J."/>
            <person name="Jin D."/>
            <person name="Llewellyn D."/>
            <person name="Showmaker K.C."/>
            <person name="Shu S."/>
            <person name="Udall J."/>
            <person name="Yoo M.J."/>
            <person name="Byers R."/>
            <person name="Chen W."/>
            <person name="Doron-Faigenboim A."/>
            <person name="Duke M.V."/>
            <person name="Gong L."/>
            <person name="Grimwood J."/>
            <person name="Grover C."/>
            <person name="Grupp K."/>
            <person name="Hu G."/>
            <person name="Lee T.H."/>
            <person name="Li J."/>
            <person name="Lin L."/>
            <person name="Liu T."/>
            <person name="Marler B.S."/>
            <person name="Page J.T."/>
            <person name="Roberts A.W."/>
            <person name="Romanel E."/>
            <person name="Sanders W.S."/>
            <person name="Szadkowski E."/>
            <person name="Tan X."/>
            <person name="Tang H."/>
            <person name="Xu C."/>
            <person name="Wang J."/>
            <person name="Wang Z."/>
            <person name="Zhang D."/>
            <person name="Zhang L."/>
            <person name="Ashrafi H."/>
            <person name="Bedon F."/>
            <person name="Bowers J.E."/>
            <person name="Brubaker C.L."/>
            <person name="Chee P.W."/>
            <person name="Das S."/>
            <person name="Gingle A.R."/>
            <person name="Haigler C.H."/>
            <person name="Harker D."/>
            <person name="Hoffmann L.V."/>
            <person name="Hovav R."/>
            <person name="Jones D.C."/>
            <person name="Lemke C."/>
            <person name="Mansoor S."/>
            <person name="ur Rahman M."/>
            <person name="Rainville L.N."/>
            <person name="Rambani A."/>
            <person name="Reddy U.K."/>
            <person name="Rong J.K."/>
            <person name="Saranga Y."/>
            <person name="Scheffler B.E."/>
            <person name="Scheffler J.A."/>
            <person name="Stelly D.M."/>
            <person name="Triplett B.A."/>
            <person name="Van Deynze A."/>
            <person name="Vaslin M.F."/>
            <person name="Waghmare V.N."/>
            <person name="Walford S.A."/>
            <person name="Wright R.J."/>
            <person name="Zaki E.A."/>
            <person name="Zhang T."/>
            <person name="Dennis E.S."/>
            <person name="Mayer K.F."/>
            <person name="Peterson D.G."/>
            <person name="Rokhsar D.S."/>
            <person name="Wang X."/>
            <person name="Schmutz J."/>
        </authorList>
    </citation>
    <scope>NUCLEOTIDE SEQUENCE [LARGE SCALE GENOMIC DNA]</scope>
</reference>
<dbReference type="GO" id="GO:0048367">
    <property type="term" value="P:shoot system development"/>
    <property type="evidence" value="ECO:0007669"/>
    <property type="project" value="UniProtKB-ARBA"/>
</dbReference>
<evidence type="ECO:0000313" key="8">
    <source>
        <dbReference type="EMBL" id="KJB41580.1"/>
    </source>
</evidence>
<protein>
    <submittedName>
        <fullName evidence="8">Uncharacterized protein</fullName>
    </submittedName>
</protein>
<dbReference type="OMA" id="LICWRDP"/>
<dbReference type="AlphaFoldDB" id="A0A0D2TD65"/>
<feature type="non-terminal residue" evidence="8">
    <location>
        <position position="1"/>
    </location>
</feature>
<evidence type="ECO:0000256" key="3">
    <source>
        <dbReference type="ARBA" id="ARBA00022475"/>
    </source>
</evidence>
<proteinExistence type="inferred from homology"/>
<dbReference type="GO" id="GO:0005886">
    <property type="term" value="C:plasma membrane"/>
    <property type="evidence" value="ECO:0007669"/>
    <property type="project" value="UniProtKB-SubCell"/>
</dbReference>
<organism evidence="8 9">
    <name type="scientific">Gossypium raimondii</name>
    <name type="common">Peruvian cotton</name>
    <name type="synonym">Gossypium klotzschianum subsp. raimondii</name>
    <dbReference type="NCBI Taxonomy" id="29730"/>
    <lineage>
        <taxon>Eukaryota</taxon>
        <taxon>Viridiplantae</taxon>
        <taxon>Streptophyta</taxon>
        <taxon>Embryophyta</taxon>
        <taxon>Tracheophyta</taxon>
        <taxon>Spermatophyta</taxon>
        <taxon>Magnoliopsida</taxon>
        <taxon>eudicotyledons</taxon>
        <taxon>Gunneridae</taxon>
        <taxon>Pentapetalae</taxon>
        <taxon>rosids</taxon>
        <taxon>malvids</taxon>
        <taxon>Malvales</taxon>
        <taxon>Malvaceae</taxon>
        <taxon>Malvoideae</taxon>
        <taxon>Gossypium</taxon>
    </lineage>
</organism>
<keyword evidence="5" id="KW-1133">Transmembrane helix</keyword>
<keyword evidence="6" id="KW-0472">Membrane</keyword>
<evidence type="ECO:0000256" key="4">
    <source>
        <dbReference type="ARBA" id="ARBA00022692"/>
    </source>
</evidence>
<gene>
    <name evidence="8" type="ORF">B456_007G110400</name>
</gene>
<accession>A0A0D2TD65</accession>
<keyword evidence="3" id="KW-1003">Cell membrane</keyword>
<evidence type="ECO:0000313" key="9">
    <source>
        <dbReference type="Proteomes" id="UP000032304"/>
    </source>
</evidence>
<dbReference type="Pfam" id="PF08137">
    <property type="entry name" value="DVL"/>
    <property type="match status" value="1"/>
</dbReference>
<dbReference type="EMBL" id="CM001746">
    <property type="protein sequence ID" value="KJB41580.1"/>
    <property type="molecule type" value="Genomic_DNA"/>
</dbReference>
<evidence type="ECO:0000256" key="7">
    <source>
        <dbReference type="ARBA" id="ARBA00024340"/>
    </source>
</evidence>